<proteinExistence type="predicted"/>
<organism evidence="1 2">
    <name type="scientific">Clostridium botulinum</name>
    <dbReference type="NCBI Taxonomy" id="1491"/>
    <lineage>
        <taxon>Bacteria</taxon>
        <taxon>Bacillati</taxon>
        <taxon>Bacillota</taxon>
        <taxon>Clostridia</taxon>
        <taxon>Eubacteriales</taxon>
        <taxon>Clostridiaceae</taxon>
        <taxon>Clostridium</taxon>
    </lineage>
</organism>
<reference evidence="1 2" key="1">
    <citation type="submission" date="2019-02" db="EMBL/GenBank/DDBJ databases">
        <title>Genome sequencing of Clostridium botulinum clinical isolates.</title>
        <authorList>
            <person name="Brunt J."/>
            <person name="Van Vliet A.H.M."/>
            <person name="Stringer S.C."/>
            <person name="Grant K.A."/>
            <person name="Carter A.C."/>
            <person name="Peck M.W."/>
        </authorList>
    </citation>
    <scope>NUCLEOTIDE SEQUENCE [LARGE SCALE GENOMIC DNA]</scope>
    <source>
        <strain evidence="1 2">H113700579</strain>
    </source>
</reference>
<dbReference type="EMBL" id="SGKU01000054">
    <property type="protein sequence ID" value="NFA43917.1"/>
    <property type="molecule type" value="Genomic_DNA"/>
</dbReference>
<evidence type="ECO:0000313" key="1">
    <source>
        <dbReference type="EMBL" id="NFA43917.1"/>
    </source>
</evidence>
<gene>
    <name evidence="1" type="ORF">EXM65_15415</name>
</gene>
<sequence length="111" mass="12982">MDLYTVTSLLTTYTLNSTAKRLKVMPKDIMKFLESNGLMLHDGEVVPIVDMIPKPKSIELTPPKVDYVRRRTLGMDVTTMDNWDEFTETHKEYNIYELVTLALNEFMDKYK</sequence>
<evidence type="ECO:0000313" key="2">
    <source>
        <dbReference type="Proteomes" id="UP000472355"/>
    </source>
</evidence>
<accession>A0A6M0SSI5</accession>
<comment type="caution">
    <text evidence="1">The sequence shown here is derived from an EMBL/GenBank/DDBJ whole genome shotgun (WGS) entry which is preliminary data.</text>
</comment>
<dbReference type="Proteomes" id="UP000472355">
    <property type="component" value="Unassembled WGS sequence"/>
</dbReference>
<protein>
    <submittedName>
        <fullName evidence="1">Uncharacterized protein</fullName>
    </submittedName>
</protein>
<name>A0A6M0SSI5_CLOBO</name>
<dbReference type="RefSeq" id="WP_222630157.1">
    <property type="nucleotide sequence ID" value="NZ_JACBDB010000011.1"/>
</dbReference>
<dbReference type="AlphaFoldDB" id="A0A6M0SSI5"/>